<organism evidence="1 2">
    <name type="scientific">Rhabdobacter roseus</name>
    <dbReference type="NCBI Taxonomy" id="1655419"/>
    <lineage>
        <taxon>Bacteria</taxon>
        <taxon>Pseudomonadati</taxon>
        <taxon>Bacteroidota</taxon>
        <taxon>Cytophagia</taxon>
        <taxon>Cytophagales</taxon>
        <taxon>Cytophagaceae</taxon>
        <taxon>Rhabdobacter</taxon>
    </lineage>
</organism>
<accession>A0A840TWE9</accession>
<reference evidence="1 2" key="1">
    <citation type="submission" date="2020-08" db="EMBL/GenBank/DDBJ databases">
        <title>Genomic Encyclopedia of Type Strains, Phase IV (KMG-IV): sequencing the most valuable type-strain genomes for metagenomic binning, comparative biology and taxonomic classification.</title>
        <authorList>
            <person name="Goeker M."/>
        </authorList>
    </citation>
    <scope>NUCLEOTIDE SEQUENCE [LARGE SCALE GENOMIC DNA]</scope>
    <source>
        <strain evidence="1 2">DSM 105074</strain>
    </source>
</reference>
<evidence type="ECO:0000313" key="1">
    <source>
        <dbReference type="EMBL" id="MBB5283969.1"/>
    </source>
</evidence>
<evidence type="ECO:0000313" key="2">
    <source>
        <dbReference type="Proteomes" id="UP000557307"/>
    </source>
</evidence>
<dbReference type="AlphaFoldDB" id="A0A840TWE9"/>
<keyword evidence="2" id="KW-1185">Reference proteome</keyword>
<proteinExistence type="predicted"/>
<comment type="caution">
    <text evidence="1">The sequence shown here is derived from an EMBL/GenBank/DDBJ whole genome shotgun (WGS) entry which is preliminary data.</text>
</comment>
<protein>
    <submittedName>
        <fullName evidence="1">Uncharacterized protein</fullName>
    </submittedName>
</protein>
<dbReference type="EMBL" id="JACHGF010000003">
    <property type="protein sequence ID" value="MBB5283969.1"/>
    <property type="molecule type" value="Genomic_DNA"/>
</dbReference>
<sequence length="73" mass="8988">MQAITIHSDKDQYIINIDKKRFDQDTLLKMMEWLRLEELAMKMNTNESILDISEEIKSDWWERNKERFEGTFF</sequence>
<name>A0A840TWE9_9BACT</name>
<gene>
    <name evidence="1" type="ORF">HNQ92_002112</name>
</gene>
<dbReference type="RefSeq" id="WP_184173898.1">
    <property type="nucleotide sequence ID" value="NZ_JACHGF010000003.1"/>
</dbReference>
<dbReference type="Proteomes" id="UP000557307">
    <property type="component" value="Unassembled WGS sequence"/>
</dbReference>